<accession>A0A250LH12</accession>
<sequence length="141" mass="15539">MVGAAPGPYGPHIAQLYLCTLEAQLAQETAVPIWRLPSTDEVPNVTLSSWRIFETDAGTRHFVGADVLDSTGRVSSAITNFDRATLRGQTRSGRVYQLVGRDGWSLDAEYVWKRWCTVNDVKSYSDVTMQLLAGTGDDSRT</sequence>
<reference evidence="1" key="1">
    <citation type="journal article" date="2016" name="Biosci. Biotechnol. Biochem.">
        <title>Bioconversion of AHX to AOH by resting cells of Burkholderia contaminans CH-1.</title>
        <authorList>
            <person name="Choi J.H."/>
            <person name="Kikuchi A."/>
            <person name="Pumkaeo P."/>
            <person name="Hirai H."/>
            <person name="Tokuyama S."/>
            <person name="Kawagishi H."/>
        </authorList>
    </citation>
    <scope>NUCLEOTIDE SEQUENCE</scope>
    <source>
        <strain evidence="1">CH-1</strain>
    </source>
</reference>
<dbReference type="AlphaFoldDB" id="A0A250LH12"/>
<protein>
    <submittedName>
        <fullName evidence="1">Uncharacterized protein</fullName>
    </submittedName>
</protein>
<name>A0A250LH12_9BURK</name>
<evidence type="ECO:0000313" key="1">
    <source>
        <dbReference type="EMBL" id="BBA43813.1"/>
    </source>
</evidence>
<proteinExistence type="predicted"/>
<gene>
    <name evidence="1" type="ORF">BCCH1_63150</name>
</gene>
<reference evidence="1" key="2">
    <citation type="journal article" date="2017" name="Genome Announc.">
        <title>High-Quality Draft Genome Sequence of Burkholderia contaminans CH-1, a Gram-Negative Bacterium That Metabolizes 2-Azahypoxanthine, a Plant Growth-Regulating Compound.</title>
        <authorList>
            <person name="Choi J.-H."/>
            <person name="Sugiura H."/>
            <person name="Moriuchi R."/>
            <person name="Kawagishi H."/>
            <person name="Dohra H."/>
        </authorList>
    </citation>
    <scope>NUCLEOTIDE SEQUENCE</scope>
    <source>
        <strain evidence="1">CH-1</strain>
    </source>
</reference>
<dbReference type="EMBL" id="AP018359">
    <property type="protein sequence ID" value="BBA43813.1"/>
    <property type="molecule type" value="Genomic_DNA"/>
</dbReference>
<organism evidence="1">
    <name type="scientific">Burkholderia contaminans</name>
    <dbReference type="NCBI Taxonomy" id="488447"/>
    <lineage>
        <taxon>Bacteria</taxon>
        <taxon>Pseudomonadati</taxon>
        <taxon>Pseudomonadota</taxon>
        <taxon>Betaproteobacteria</taxon>
        <taxon>Burkholderiales</taxon>
        <taxon>Burkholderiaceae</taxon>
        <taxon>Burkholderia</taxon>
        <taxon>Burkholderia cepacia complex</taxon>
    </lineage>
</organism>